<name>A0ABX6TYJ5_9BACT</name>
<proteinExistence type="predicted"/>
<dbReference type="SUPFAM" id="SSF53335">
    <property type="entry name" value="S-adenosyl-L-methionine-dependent methyltransferases"/>
    <property type="match status" value="1"/>
</dbReference>
<dbReference type="Pfam" id="PF13489">
    <property type="entry name" value="Methyltransf_23"/>
    <property type="match status" value="1"/>
</dbReference>
<evidence type="ECO:0000313" key="2">
    <source>
        <dbReference type="Proteomes" id="UP000594874"/>
    </source>
</evidence>
<dbReference type="Gene3D" id="3.40.50.150">
    <property type="entry name" value="Vaccinia Virus protein VP39"/>
    <property type="match status" value="1"/>
</dbReference>
<accession>A0ABX6TYJ5</accession>
<keyword evidence="1" id="KW-0489">Methyltransferase</keyword>
<dbReference type="GO" id="GO:0008168">
    <property type="term" value="F:methyltransferase activity"/>
    <property type="evidence" value="ECO:0007669"/>
    <property type="project" value="UniProtKB-KW"/>
</dbReference>
<dbReference type="Proteomes" id="UP000594874">
    <property type="component" value="Chromosome"/>
</dbReference>
<protein>
    <submittedName>
        <fullName evidence="1">Class I SAM-dependent methyltransferase</fullName>
    </submittedName>
</protein>
<dbReference type="PANTHER" id="PTHR43861:SF6">
    <property type="entry name" value="METHYLTRANSFERASE TYPE 11"/>
    <property type="match status" value="1"/>
</dbReference>
<evidence type="ECO:0000313" key="1">
    <source>
        <dbReference type="EMBL" id="QOR04218.1"/>
    </source>
</evidence>
<organism evidence="1 2">
    <name type="scientific">Campylobacter cuniculorum</name>
    <dbReference type="NCBI Taxonomy" id="374106"/>
    <lineage>
        <taxon>Bacteria</taxon>
        <taxon>Pseudomonadati</taxon>
        <taxon>Campylobacterota</taxon>
        <taxon>Epsilonproteobacteria</taxon>
        <taxon>Campylobacterales</taxon>
        <taxon>Campylobacteraceae</taxon>
        <taxon>Campylobacter</taxon>
    </lineage>
</organism>
<gene>
    <name evidence="1" type="ORF">A0071_08665</name>
</gene>
<dbReference type="InterPro" id="IPR029063">
    <property type="entry name" value="SAM-dependent_MTases_sf"/>
</dbReference>
<sequence length="312" mass="36814">MENMNQKCPLCDKKLRSKRVFYKDKVFASGDIFNFEAKRKLGHKDYARGDCTMDLHQCLACGFIFNKSFNLAKMKEVYTSKEYYQQKNFTSFLSKNILKIKDKIKSLASKDDVFLEIAPGHCDLLRALAEEFKFVYSVDPSPTALNSLKLQNTLHIQDFFDAKSIKSYLKHKIDFVIFRHLLEHIENPRNFLKNVVDFLDYGGKIYIEVPNVLEIFEHKKFYEFFHDHFGFFEENVLINTLEDLGCEFIDRYFSYEEQHMGLFFEKKKEVTKRDLPLIFFNDETYFDASIKEMNAHLLNYENIAIYGGGDSC</sequence>
<dbReference type="GO" id="GO:0032259">
    <property type="term" value="P:methylation"/>
    <property type="evidence" value="ECO:0007669"/>
    <property type="project" value="UniProtKB-KW"/>
</dbReference>
<dbReference type="PANTHER" id="PTHR43861">
    <property type="entry name" value="TRANS-ACONITATE 2-METHYLTRANSFERASE-RELATED"/>
    <property type="match status" value="1"/>
</dbReference>
<reference evidence="1 2" key="1">
    <citation type="submission" date="2020-10" db="EMBL/GenBank/DDBJ databases">
        <title>Campylobacter and Helicobacter PacBio genomes.</title>
        <authorList>
            <person name="Lane C."/>
        </authorList>
    </citation>
    <scope>NUCLEOTIDE SEQUENCE [LARGE SCALE GENOMIC DNA]</scope>
    <source>
        <strain evidence="1 2">2010D-8469</strain>
    </source>
</reference>
<keyword evidence="2" id="KW-1185">Reference proteome</keyword>
<dbReference type="EMBL" id="CP063091">
    <property type="protein sequence ID" value="QOR04218.1"/>
    <property type="molecule type" value="Genomic_DNA"/>
</dbReference>
<keyword evidence="1" id="KW-0808">Transferase</keyword>